<evidence type="ECO:0000313" key="4">
    <source>
        <dbReference type="EMBL" id="SPD47521.1"/>
    </source>
</evidence>
<evidence type="ECO:0000313" key="5">
    <source>
        <dbReference type="Proteomes" id="UP000255168"/>
    </source>
</evidence>
<dbReference type="EMBL" id="OFTC01000011">
    <property type="protein sequence ID" value="SOZ35539.1"/>
    <property type="molecule type" value="Genomic_DNA"/>
</dbReference>
<keyword evidence="6" id="KW-1185">Reference proteome</keyword>
<dbReference type="Pfam" id="PF00498">
    <property type="entry name" value="FHA"/>
    <property type="match status" value="2"/>
</dbReference>
<feature type="region of interest" description="Disordered" evidence="1">
    <location>
        <begin position="269"/>
        <end position="317"/>
    </location>
</feature>
<evidence type="ECO:0000313" key="3">
    <source>
        <dbReference type="EMBL" id="SOZ35539.1"/>
    </source>
</evidence>
<feature type="domain" description="FHA" evidence="2">
    <location>
        <begin position="65"/>
        <end position="117"/>
    </location>
</feature>
<dbReference type="SMART" id="SM00240">
    <property type="entry name" value="FHA"/>
    <property type="match status" value="2"/>
</dbReference>
<dbReference type="PANTHER" id="PTHR23308">
    <property type="entry name" value="NUCLEAR INHIBITOR OF PROTEIN PHOSPHATASE-1"/>
    <property type="match status" value="1"/>
</dbReference>
<feature type="region of interest" description="Disordered" evidence="1">
    <location>
        <begin position="883"/>
        <end position="908"/>
    </location>
</feature>
<reference evidence="5 6" key="1">
    <citation type="submission" date="2018-01" db="EMBL/GenBank/DDBJ databases">
        <authorList>
            <person name="Clerissi C."/>
        </authorList>
    </citation>
    <scope>NUCLEOTIDE SEQUENCE [LARGE SCALE GENOMIC DNA]</scope>
    <source>
        <strain evidence="3">Cupriavidus taiwanensis STM 6082</strain>
        <strain evidence="4">Cupriavidus taiwanensis STM 6160</strain>
    </source>
</reference>
<feature type="compositionally biased region" description="Low complexity" evidence="1">
    <location>
        <begin position="279"/>
        <end position="308"/>
    </location>
</feature>
<evidence type="ECO:0000313" key="6">
    <source>
        <dbReference type="Proteomes" id="UP000256710"/>
    </source>
</evidence>
<dbReference type="InterPro" id="IPR000253">
    <property type="entry name" value="FHA_dom"/>
</dbReference>
<dbReference type="InterPro" id="IPR050923">
    <property type="entry name" value="Cell_Proc_Reg/RNA_Proc"/>
</dbReference>
<dbReference type="Gene3D" id="2.60.200.20">
    <property type="match status" value="2"/>
</dbReference>
<dbReference type="InterPro" id="IPR008984">
    <property type="entry name" value="SMAD_FHA_dom_sf"/>
</dbReference>
<protein>
    <submittedName>
        <fullName evidence="4">FHA domain-containing protein</fullName>
    </submittedName>
    <submittedName>
        <fullName evidence="3">Forkhead-associated protein</fullName>
    </submittedName>
</protein>
<dbReference type="RefSeq" id="WP_018005340.1">
    <property type="nucleotide sequence ID" value="NZ_AQUR01000088.1"/>
</dbReference>
<dbReference type="SUPFAM" id="SSF49879">
    <property type="entry name" value="SMAD/FHA domain"/>
    <property type="match status" value="2"/>
</dbReference>
<evidence type="ECO:0000256" key="1">
    <source>
        <dbReference type="SAM" id="MobiDB-lite"/>
    </source>
</evidence>
<name>A0A375H6E3_9BURK</name>
<dbReference type="EMBL" id="LT984806">
    <property type="protein sequence ID" value="SPD47521.1"/>
    <property type="molecule type" value="Genomic_DNA"/>
</dbReference>
<gene>
    <name evidence="3" type="ORF">CBM2605_A190042</name>
    <name evidence="4" type="ORF">CBM2607_12461</name>
</gene>
<dbReference type="AlphaFoldDB" id="A0A375H6E3"/>
<feature type="compositionally biased region" description="Low complexity" evidence="1">
    <location>
        <begin position="885"/>
        <end position="894"/>
    </location>
</feature>
<feature type="domain" description="FHA" evidence="2">
    <location>
        <begin position="177"/>
        <end position="232"/>
    </location>
</feature>
<accession>A0A375H6E3</accession>
<dbReference type="PROSITE" id="PS50006">
    <property type="entry name" value="FHA_DOMAIN"/>
    <property type="match status" value="2"/>
</dbReference>
<sequence>MAPDEALIMEMPVKMAQGSARELAQHAAKDVPQDVASHVAQEFDVFLTPVARPELGEIRIDEALFAVGRSELPFAAYPEALAAPLSRRHARIFAEHGAVYVADLGSKNGTRVNGTAVARQPARLGDGDEVAFGPALSFRVRLSPRAPQPEPPRVALTLVPERHDVGLQPLHIEQFPYLISKGDDAFARFRDSYPHQVNYLSRRHAHVYLKGGIPFVEDLGSTNGTFVNGKRLADHGVPLDDGDLIAFGGNHFVYQAQVRYEGAGDATATRSLLQPPDTPDATDTPGTPDQPGTPASPAAVAATAATPPARDDGDRTTFVGAPDSFLDIFCVDYAAHQEDEVNTEAEAQAAAATAAGDGARGGHRARGRAALLLAEAVRLFGLDQPGRARRTARWGGALLLLVLAAGAALYWRGAPERAVQSRFAAGDHAGAAQAADSYLARHPDDIEVQAIGTEALLRAYVPDFAARLRGGDMAGADAVLARLRQLGTHNAEARPLVAELDWIGRLERFTAPRGADAPIRLYTDETPMRQLLAYWNQDTAAHQRALGRIAADVPAFRDLYADALSDVRRLQNDASVYLAAIDRLNATIAAELGRDRPEALQPVLAEYRDKYPRLAGLERLQADLDRYTGLLQALRARRPGQLVARLADSRFATPPFQAQLASLGARLPPPEVARAYASAARAWRQGDSTAALAALGQIRGGPWADDLARDLAHKQKVAAQYAALQSARGSRGYEDRLLDFYAMLEAEEDGYFARAVEADVNGVRDSALRRARELMASALAAWKQYRANGVIGGEQRLEPGISPKFRAQARLLSQAQDDARQGMRIFTQLRAGESADLAQLAKVEQEIRAEAEQQRHALRELGTVLDPAVLKAKLELIGGEDTGKAPASVAAAAPAPAPAAPPAPVGKP</sequence>
<dbReference type="CDD" id="cd00060">
    <property type="entry name" value="FHA"/>
    <property type="match status" value="2"/>
</dbReference>
<organism evidence="4 5">
    <name type="scientific">Cupriavidus neocaledonicus</name>
    <dbReference type="NCBI Taxonomy" id="1040979"/>
    <lineage>
        <taxon>Bacteria</taxon>
        <taxon>Pseudomonadati</taxon>
        <taxon>Pseudomonadota</taxon>
        <taxon>Betaproteobacteria</taxon>
        <taxon>Burkholderiales</taxon>
        <taxon>Burkholderiaceae</taxon>
        <taxon>Cupriavidus</taxon>
    </lineage>
</organism>
<evidence type="ECO:0000259" key="2">
    <source>
        <dbReference type="PROSITE" id="PS50006"/>
    </source>
</evidence>
<proteinExistence type="predicted"/>
<dbReference type="Proteomes" id="UP000256710">
    <property type="component" value="Unassembled WGS sequence"/>
</dbReference>
<feature type="compositionally biased region" description="Pro residues" evidence="1">
    <location>
        <begin position="895"/>
        <end position="908"/>
    </location>
</feature>
<dbReference type="Proteomes" id="UP000255168">
    <property type="component" value="Chromosome I"/>
</dbReference>